<comment type="caution">
    <text evidence="5">The sequence shown here is derived from an EMBL/GenBank/DDBJ whole genome shotgun (WGS) entry which is preliminary data.</text>
</comment>
<dbReference type="GO" id="GO:0097173">
    <property type="term" value="P:N-acetylmuramic acid catabolic process"/>
    <property type="evidence" value="ECO:0007669"/>
    <property type="project" value="UniProtKB-UniPathway"/>
</dbReference>
<dbReference type="CDD" id="cd05007">
    <property type="entry name" value="SIS_Etherase"/>
    <property type="match status" value="1"/>
</dbReference>
<dbReference type="eggNOG" id="COG2103">
    <property type="taxonomic scope" value="Bacteria"/>
</dbReference>
<dbReference type="GO" id="GO:0016803">
    <property type="term" value="F:ether hydrolase activity"/>
    <property type="evidence" value="ECO:0007669"/>
    <property type="project" value="TreeGrafter"/>
</dbReference>
<accession>A0A0A5G0P1</accession>
<dbReference type="NCBIfam" id="TIGR00274">
    <property type="entry name" value="N-acetylmuramic acid 6-phosphate etherase"/>
    <property type="match status" value="1"/>
</dbReference>
<comment type="similarity">
    <text evidence="3">Belongs to the GCKR-like family. MurNAc-6-P etherase subfamily.</text>
</comment>
<dbReference type="InterPro" id="IPR046348">
    <property type="entry name" value="SIS_dom_sf"/>
</dbReference>
<dbReference type="PROSITE" id="PS50012">
    <property type="entry name" value="RCC1_3"/>
    <property type="match status" value="1"/>
</dbReference>
<dbReference type="GO" id="GO:0097367">
    <property type="term" value="F:carbohydrate derivative binding"/>
    <property type="evidence" value="ECO:0007669"/>
    <property type="project" value="InterPro"/>
</dbReference>
<reference evidence="5 6" key="1">
    <citation type="submission" date="2013-08" db="EMBL/GenBank/DDBJ databases">
        <authorList>
            <person name="Huang J."/>
            <person name="Wang G."/>
        </authorList>
    </citation>
    <scope>NUCLEOTIDE SEQUENCE [LARGE SCALE GENOMIC DNA]</scope>
    <source>
        <strain evidence="5 6">JSM 072002</strain>
    </source>
</reference>
<dbReference type="InterPro" id="IPR005486">
    <property type="entry name" value="Glucokinase_regulatory_CS"/>
</dbReference>
<evidence type="ECO:0000256" key="2">
    <source>
        <dbReference type="ARBA" id="ARBA00023277"/>
    </source>
</evidence>
<dbReference type="NCBIfam" id="NF003915">
    <property type="entry name" value="PRK05441.1"/>
    <property type="match status" value="1"/>
</dbReference>
<dbReference type="NCBIfam" id="NF009222">
    <property type="entry name" value="PRK12570.1"/>
    <property type="match status" value="1"/>
</dbReference>
<keyword evidence="2 3" id="KW-0119">Carbohydrate metabolism</keyword>
<dbReference type="FunFam" id="3.40.50.10490:FF:000014">
    <property type="entry name" value="N-acetylmuramic acid 6-phosphate etherase"/>
    <property type="match status" value="1"/>
</dbReference>
<dbReference type="RefSeq" id="WP_036836136.1">
    <property type="nucleotide sequence ID" value="NZ_AVPG01000034.1"/>
</dbReference>
<feature type="domain" description="SIS" evidence="4">
    <location>
        <begin position="55"/>
        <end position="217"/>
    </location>
</feature>
<dbReference type="UniPathway" id="UPA00342"/>
<feature type="active site" evidence="3">
    <location>
        <position position="113"/>
    </location>
</feature>
<dbReference type="SUPFAM" id="SSF53697">
    <property type="entry name" value="SIS domain"/>
    <property type="match status" value="1"/>
</dbReference>
<dbReference type="OrthoDB" id="9813395at2"/>
<dbReference type="Gene3D" id="1.10.8.1080">
    <property type="match status" value="1"/>
</dbReference>
<evidence type="ECO:0000313" key="6">
    <source>
        <dbReference type="Proteomes" id="UP000030401"/>
    </source>
</evidence>
<feature type="active site" description="Proton donor" evidence="3">
    <location>
        <position position="83"/>
    </location>
</feature>
<organism evidence="5 6">
    <name type="scientific">Pontibacillus litoralis JSM 072002</name>
    <dbReference type="NCBI Taxonomy" id="1385512"/>
    <lineage>
        <taxon>Bacteria</taxon>
        <taxon>Bacillati</taxon>
        <taxon>Bacillota</taxon>
        <taxon>Bacilli</taxon>
        <taxon>Bacillales</taxon>
        <taxon>Bacillaceae</taxon>
        <taxon>Pontibacillus</taxon>
    </lineage>
</organism>
<dbReference type="STRING" id="1385512.N784_12300"/>
<dbReference type="InterPro" id="IPR040190">
    <property type="entry name" value="MURQ/GCKR"/>
</dbReference>
<sequence length="300" mass="32058">MKISNISTEKRNNNTLSIDQATSLEIVSMMNEEDTNVPNAIKDILPAIAEAIDGTVDRMKKGGRLIYIGAGTSGRLGILDAVECPPTFSTSNEVQAVIAGGNHAMFKAFEGAEDDEEQGAKDLIAQQVNAQDIVVGIAASGRTPYTIGGMKEAKKNGAFVIAVVCSHHSEMAKIADIPLEANVGPEVIAGSTRLKAGTAQKLILNMLSTGTMIKLGKVYSNLMVDLKPSNYKLKVRSINIIIEATGASEEEARKALETYGTVKGAIVSMLTNLEGEQVFKALEKHHGHIQNIIKEVNNIK</sequence>
<evidence type="ECO:0000259" key="4">
    <source>
        <dbReference type="PROSITE" id="PS51464"/>
    </source>
</evidence>
<dbReference type="EMBL" id="AVPG01000034">
    <property type="protein sequence ID" value="KGX84630.1"/>
    <property type="molecule type" value="Genomic_DNA"/>
</dbReference>
<dbReference type="Proteomes" id="UP000030401">
    <property type="component" value="Unassembled WGS sequence"/>
</dbReference>
<evidence type="ECO:0000256" key="1">
    <source>
        <dbReference type="ARBA" id="ARBA00023239"/>
    </source>
</evidence>
<name>A0A0A5G0P1_9BACI</name>
<dbReference type="InterPro" id="IPR005488">
    <property type="entry name" value="Etherase_MurQ"/>
</dbReference>
<dbReference type="InterPro" id="IPR000408">
    <property type="entry name" value="Reg_chr_condens"/>
</dbReference>
<comment type="pathway">
    <text evidence="3">Amino-sugar metabolism; N-acetylmuramate degradation.</text>
</comment>
<evidence type="ECO:0000313" key="5">
    <source>
        <dbReference type="EMBL" id="KGX84630.1"/>
    </source>
</evidence>
<comment type="subunit">
    <text evidence="3">Homodimer.</text>
</comment>
<dbReference type="GO" id="GO:0009254">
    <property type="term" value="P:peptidoglycan turnover"/>
    <property type="evidence" value="ECO:0007669"/>
    <property type="project" value="TreeGrafter"/>
</dbReference>
<dbReference type="AlphaFoldDB" id="A0A0A5G0P1"/>
<dbReference type="GO" id="GO:0016835">
    <property type="term" value="F:carbon-oxygen lyase activity"/>
    <property type="evidence" value="ECO:0007669"/>
    <property type="project" value="UniProtKB-UniRule"/>
</dbReference>
<dbReference type="PANTHER" id="PTHR10088:SF4">
    <property type="entry name" value="GLUCOKINASE REGULATORY PROTEIN"/>
    <property type="match status" value="1"/>
</dbReference>
<comment type="function">
    <text evidence="3">Specifically catalyzes the cleavage of the D-lactyl ether substituent of MurNAc 6-phosphate, producing GlcNAc 6-phosphate and D-lactate.</text>
</comment>
<keyword evidence="6" id="KW-1185">Reference proteome</keyword>
<dbReference type="PANTHER" id="PTHR10088">
    <property type="entry name" value="GLUCOKINASE REGULATORY PROTEIN"/>
    <property type="match status" value="1"/>
</dbReference>
<dbReference type="EC" id="4.2.1.126" evidence="3"/>
<dbReference type="InterPro" id="IPR001347">
    <property type="entry name" value="SIS_dom"/>
</dbReference>
<protein>
    <recommendedName>
        <fullName evidence="3">N-acetylmuramic acid 6-phosphate etherase</fullName>
        <shortName evidence="3">MurNAc-6-P etherase</shortName>
        <ecNumber evidence="3">4.2.1.126</ecNumber>
    </recommendedName>
    <alternativeName>
        <fullName evidence="3">N-acetylmuramic acid 6-phosphate hydrolase</fullName>
    </alternativeName>
    <alternativeName>
        <fullName evidence="3">N-acetylmuramic acid 6-phosphate lyase</fullName>
    </alternativeName>
</protein>
<dbReference type="GO" id="GO:0046348">
    <property type="term" value="P:amino sugar catabolic process"/>
    <property type="evidence" value="ECO:0007669"/>
    <property type="project" value="InterPro"/>
</dbReference>
<comment type="catalytic activity">
    <reaction evidence="3">
        <text>N-acetyl-D-muramate 6-phosphate + H2O = N-acetyl-D-glucosamine 6-phosphate + (R)-lactate</text>
        <dbReference type="Rhea" id="RHEA:26410"/>
        <dbReference type="ChEBI" id="CHEBI:15377"/>
        <dbReference type="ChEBI" id="CHEBI:16004"/>
        <dbReference type="ChEBI" id="CHEBI:57513"/>
        <dbReference type="ChEBI" id="CHEBI:58722"/>
        <dbReference type="EC" id="4.2.1.126"/>
    </reaction>
</comment>
<dbReference type="HAMAP" id="MF_00068">
    <property type="entry name" value="MurQ"/>
    <property type="match status" value="1"/>
</dbReference>
<gene>
    <name evidence="3" type="primary">murQ</name>
    <name evidence="5" type="ORF">N784_12300</name>
</gene>
<dbReference type="PROSITE" id="PS01272">
    <property type="entry name" value="GCKR"/>
    <property type="match status" value="1"/>
</dbReference>
<dbReference type="PROSITE" id="PS51464">
    <property type="entry name" value="SIS"/>
    <property type="match status" value="1"/>
</dbReference>
<proteinExistence type="inferred from homology"/>
<keyword evidence="1 3" id="KW-0456">Lyase</keyword>
<dbReference type="Gene3D" id="3.40.50.10490">
    <property type="entry name" value="Glucose-6-phosphate isomerase like protein, domain 1"/>
    <property type="match status" value="2"/>
</dbReference>
<evidence type="ECO:0000256" key="3">
    <source>
        <dbReference type="HAMAP-Rule" id="MF_00068"/>
    </source>
</evidence>
<dbReference type="Pfam" id="PF22645">
    <property type="entry name" value="GKRP_SIS_N"/>
    <property type="match status" value="1"/>
</dbReference>
<comment type="miscellaneous">
    <text evidence="3">A lyase-type mechanism (elimination/hydration) is suggested for the cleavage of the lactyl ether bond of MurNAc 6-phosphate, with the formation of an alpha,beta-unsaturated aldehyde intermediate with (E)-stereochemistry, followed by the syn addition of water to give product.</text>
</comment>